<dbReference type="InterPro" id="IPR029033">
    <property type="entry name" value="His_PPase_superfam"/>
</dbReference>
<dbReference type="InterPro" id="IPR013078">
    <property type="entry name" value="His_Pase_superF_clade-1"/>
</dbReference>
<proteinExistence type="predicted"/>
<dbReference type="RefSeq" id="WP_189671323.1">
    <property type="nucleotide sequence ID" value="NZ_BNAS01000008.1"/>
</dbReference>
<dbReference type="Proteomes" id="UP000627369">
    <property type="component" value="Unassembled WGS sequence"/>
</dbReference>
<dbReference type="SUPFAM" id="SSF53254">
    <property type="entry name" value="Phosphoglycerate mutase-like"/>
    <property type="match status" value="1"/>
</dbReference>
<keyword evidence="2" id="KW-1185">Reference proteome</keyword>
<dbReference type="CDD" id="cd07067">
    <property type="entry name" value="HP_PGM_like"/>
    <property type="match status" value="1"/>
</dbReference>
<gene>
    <name evidence="1" type="ORF">GCM10017772_42710</name>
</gene>
<organism evidence="1 2">
    <name type="scientific">Promicromonospora soli</name>
    <dbReference type="NCBI Taxonomy" id="2035533"/>
    <lineage>
        <taxon>Bacteria</taxon>
        <taxon>Bacillati</taxon>
        <taxon>Actinomycetota</taxon>
        <taxon>Actinomycetes</taxon>
        <taxon>Micrococcales</taxon>
        <taxon>Promicromonosporaceae</taxon>
        <taxon>Promicromonospora</taxon>
    </lineage>
</organism>
<name>A0A919G5X2_9MICO</name>
<dbReference type="SMART" id="SM00855">
    <property type="entry name" value="PGAM"/>
    <property type="match status" value="1"/>
</dbReference>
<dbReference type="AlphaFoldDB" id="A0A919G5X2"/>
<dbReference type="Gene3D" id="3.40.50.1240">
    <property type="entry name" value="Phosphoglycerate mutase-like"/>
    <property type="match status" value="1"/>
</dbReference>
<dbReference type="Pfam" id="PF00300">
    <property type="entry name" value="His_Phos_1"/>
    <property type="match status" value="1"/>
</dbReference>
<sequence length="180" mass="19208">MGRAPGTEPTREPLRRRLVLLRHAKAEPPSDLPDEKRPLALRGRDQAAKVGVALVASGLVPDAVLVSGAVRTRQTWDLARKHLGDPPVAFTDELLGAMPRGVLALVRELDPATRTVLVIGHEPAMAGTAELLAGPGSEDGALAQVRVGVPTATYSVLEADVAWAEWDRKMARLTEVTRPA</sequence>
<reference evidence="1" key="1">
    <citation type="journal article" date="2014" name="Int. J. Syst. Evol. Microbiol.">
        <title>Complete genome sequence of Corynebacterium casei LMG S-19264T (=DSM 44701T), isolated from a smear-ripened cheese.</title>
        <authorList>
            <consortium name="US DOE Joint Genome Institute (JGI-PGF)"/>
            <person name="Walter F."/>
            <person name="Albersmeier A."/>
            <person name="Kalinowski J."/>
            <person name="Ruckert C."/>
        </authorList>
    </citation>
    <scope>NUCLEOTIDE SEQUENCE</scope>
    <source>
        <strain evidence="1">CGMCC 4.7398</strain>
    </source>
</reference>
<evidence type="ECO:0000313" key="2">
    <source>
        <dbReference type="Proteomes" id="UP000627369"/>
    </source>
</evidence>
<reference evidence="1" key="2">
    <citation type="submission" date="2020-09" db="EMBL/GenBank/DDBJ databases">
        <authorList>
            <person name="Sun Q."/>
            <person name="Zhou Y."/>
        </authorList>
    </citation>
    <scope>NUCLEOTIDE SEQUENCE</scope>
    <source>
        <strain evidence="1">CGMCC 4.7398</strain>
    </source>
</reference>
<dbReference type="PANTHER" id="PTHR47623:SF1">
    <property type="entry name" value="OS09G0287300 PROTEIN"/>
    <property type="match status" value="1"/>
</dbReference>
<dbReference type="PANTHER" id="PTHR47623">
    <property type="entry name" value="OS09G0287300 PROTEIN"/>
    <property type="match status" value="1"/>
</dbReference>
<accession>A0A919G5X2</accession>
<evidence type="ECO:0000313" key="1">
    <source>
        <dbReference type="EMBL" id="GHH78728.1"/>
    </source>
</evidence>
<protein>
    <submittedName>
        <fullName evidence="1">Phosphoglycerate mutase</fullName>
    </submittedName>
</protein>
<dbReference type="EMBL" id="BNAS01000008">
    <property type="protein sequence ID" value="GHH78728.1"/>
    <property type="molecule type" value="Genomic_DNA"/>
</dbReference>
<comment type="caution">
    <text evidence="1">The sequence shown here is derived from an EMBL/GenBank/DDBJ whole genome shotgun (WGS) entry which is preliminary data.</text>
</comment>